<comment type="caution">
    <text evidence="2">The sequence shown here is derived from an EMBL/GenBank/DDBJ whole genome shotgun (WGS) entry which is preliminary data.</text>
</comment>
<evidence type="ECO:0000313" key="2">
    <source>
        <dbReference type="EMBL" id="RHJ87204.1"/>
    </source>
</evidence>
<keyword evidence="3" id="KW-1185">Reference proteome</keyword>
<dbReference type="InterPro" id="IPR023214">
    <property type="entry name" value="HAD_sf"/>
</dbReference>
<dbReference type="NCBIfam" id="TIGR01488">
    <property type="entry name" value="HAD-SF-IB"/>
    <property type="match status" value="1"/>
</dbReference>
<dbReference type="OrthoDB" id="9804940at2"/>
<gene>
    <name evidence="2" type="ORF">DW099_10910</name>
</gene>
<dbReference type="PANTHER" id="PTHR43344">
    <property type="entry name" value="PHOSPHOSERINE PHOSPHATASE"/>
    <property type="match status" value="1"/>
</dbReference>
<dbReference type="GO" id="GO:0005737">
    <property type="term" value="C:cytoplasm"/>
    <property type="evidence" value="ECO:0007669"/>
    <property type="project" value="TreeGrafter"/>
</dbReference>
<dbReference type="GO" id="GO:0036424">
    <property type="term" value="F:L-phosphoserine phosphatase activity"/>
    <property type="evidence" value="ECO:0007669"/>
    <property type="project" value="TreeGrafter"/>
</dbReference>
<dbReference type="Gene3D" id="3.90.1470.20">
    <property type="match status" value="1"/>
</dbReference>
<dbReference type="GO" id="GO:0006564">
    <property type="term" value="P:L-serine biosynthetic process"/>
    <property type="evidence" value="ECO:0007669"/>
    <property type="project" value="TreeGrafter"/>
</dbReference>
<protein>
    <recommendedName>
        <fullName evidence="4">2-hydroxy-3-keto-5-methylthiopentenyl-1-phosphate phosphatase</fullName>
    </recommendedName>
</protein>
<dbReference type="STRING" id="1776384.GCA_900086585_00669"/>
<dbReference type="SUPFAM" id="SSF56784">
    <property type="entry name" value="HAD-like"/>
    <property type="match status" value="1"/>
</dbReference>
<dbReference type="GeneID" id="83003073"/>
<name>A0A415E0S3_9FIRM</name>
<proteinExistence type="inferred from homology"/>
<dbReference type="AlphaFoldDB" id="A0A415E0S3"/>
<dbReference type="RefSeq" id="WP_082907336.1">
    <property type="nucleotide sequence ID" value="NZ_AP025568.1"/>
</dbReference>
<dbReference type="PANTHER" id="PTHR43344:SF21">
    <property type="entry name" value="POLYOL PHOSPHATE PHOSPHATASE PYP1"/>
    <property type="match status" value="1"/>
</dbReference>
<organism evidence="2 3">
    <name type="scientific">Emergencia timonensis</name>
    <dbReference type="NCBI Taxonomy" id="1776384"/>
    <lineage>
        <taxon>Bacteria</taxon>
        <taxon>Bacillati</taxon>
        <taxon>Bacillota</taxon>
        <taxon>Clostridia</taxon>
        <taxon>Peptostreptococcales</taxon>
        <taxon>Anaerovoracaceae</taxon>
        <taxon>Emergencia</taxon>
    </lineage>
</organism>
<dbReference type="GO" id="GO:0000287">
    <property type="term" value="F:magnesium ion binding"/>
    <property type="evidence" value="ECO:0007669"/>
    <property type="project" value="TreeGrafter"/>
</dbReference>
<comment type="similarity">
    <text evidence="1">Belongs to the HAD-like hydrolase superfamily. SerB family.</text>
</comment>
<evidence type="ECO:0000256" key="1">
    <source>
        <dbReference type="ARBA" id="ARBA00009184"/>
    </source>
</evidence>
<reference evidence="2 3" key="1">
    <citation type="submission" date="2018-08" db="EMBL/GenBank/DDBJ databases">
        <title>A genome reference for cultivated species of the human gut microbiota.</title>
        <authorList>
            <person name="Zou Y."/>
            <person name="Xue W."/>
            <person name="Luo G."/>
        </authorList>
    </citation>
    <scope>NUCLEOTIDE SEQUENCE [LARGE SCALE GENOMIC DNA]</scope>
    <source>
        <strain evidence="2 3">AM07-24</strain>
    </source>
</reference>
<dbReference type="EMBL" id="QRMS01000003">
    <property type="protein sequence ID" value="RHJ87204.1"/>
    <property type="molecule type" value="Genomic_DNA"/>
</dbReference>
<dbReference type="InterPro" id="IPR050582">
    <property type="entry name" value="HAD-like_SerB"/>
</dbReference>
<accession>A0A415E0S3</accession>
<dbReference type="InterPro" id="IPR036412">
    <property type="entry name" value="HAD-like_sf"/>
</dbReference>
<dbReference type="Gene3D" id="3.40.50.1000">
    <property type="entry name" value="HAD superfamily/HAD-like"/>
    <property type="match status" value="1"/>
</dbReference>
<dbReference type="Pfam" id="PF12710">
    <property type="entry name" value="HAD"/>
    <property type="match status" value="1"/>
</dbReference>
<sequence>MGLLLQPHFGKNKTKREVKALYKNIVFVDFDGTITTEDTLTGAILPFVDHKEFLEYNGKLEKGEMTLSEVVRYAYDDRPAEWIPKMLEYIDTVKIRPGFEEFLDKMAEKEIPVVVISGGFRQFSSRKLAPYMDKIAALHTVEMTVEGDKIKLVSQHDDGNELLKKTDVMKKYEYAHAIGIGDSYTDKNMAQAVDTCFARDVLAKYLDQIGKEYRPYEDFYDVLKGIEEIL</sequence>
<dbReference type="Proteomes" id="UP000284841">
    <property type="component" value="Unassembled WGS sequence"/>
</dbReference>
<evidence type="ECO:0000313" key="3">
    <source>
        <dbReference type="Proteomes" id="UP000284841"/>
    </source>
</evidence>
<evidence type="ECO:0008006" key="4">
    <source>
        <dbReference type="Google" id="ProtNLM"/>
    </source>
</evidence>